<proteinExistence type="predicted"/>
<keyword evidence="4" id="KW-1185">Reference proteome</keyword>
<organism evidence="3 4">
    <name type="scientific">Gaopeijia maritima</name>
    <dbReference type="NCBI Taxonomy" id="3119007"/>
    <lineage>
        <taxon>Bacteria</taxon>
        <taxon>Pseudomonadati</taxon>
        <taxon>Gemmatimonadota</taxon>
        <taxon>Longimicrobiia</taxon>
        <taxon>Gaopeijiales</taxon>
        <taxon>Gaopeijiaceae</taxon>
        <taxon>Gaopeijia</taxon>
    </lineage>
</organism>
<feature type="region of interest" description="Disordered" evidence="1">
    <location>
        <begin position="148"/>
        <end position="168"/>
    </location>
</feature>
<dbReference type="EMBL" id="JBBHLI010000001">
    <property type="protein sequence ID" value="MEK9499408.1"/>
    <property type="molecule type" value="Genomic_DNA"/>
</dbReference>
<protein>
    <submittedName>
        <fullName evidence="3">Uncharacterized protein</fullName>
    </submittedName>
</protein>
<comment type="caution">
    <text evidence="3">The sequence shown here is derived from an EMBL/GenBank/DDBJ whole genome shotgun (WGS) entry which is preliminary data.</text>
</comment>
<evidence type="ECO:0000256" key="2">
    <source>
        <dbReference type="SAM" id="SignalP"/>
    </source>
</evidence>
<name>A0ABU9E3V0_9BACT</name>
<accession>A0ABU9E3V0</accession>
<dbReference type="RefSeq" id="WP_405286108.1">
    <property type="nucleotide sequence ID" value="NZ_JBBHLI010000001.1"/>
</dbReference>
<evidence type="ECO:0000256" key="1">
    <source>
        <dbReference type="SAM" id="MobiDB-lite"/>
    </source>
</evidence>
<evidence type="ECO:0000313" key="4">
    <source>
        <dbReference type="Proteomes" id="UP001484239"/>
    </source>
</evidence>
<gene>
    <name evidence="3" type="ORF">WI372_00260</name>
</gene>
<evidence type="ECO:0000313" key="3">
    <source>
        <dbReference type="EMBL" id="MEK9499408.1"/>
    </source>
</evidence>
<keyword evidence="2" id="KW-0732">Signal</keyword>
<dbReference type="Proteomes" id="UP001484239">
    <property type="component" value="Unassembled WGS sequence"/>
</dbReference>
<reference evidence="3 4" key="1">
    <citation type="submission" date="2024-02" db="EMBL/GenBank/DDBJ databases">
        <title>A novel Gemmatimonadota bacterium.</title>
        <authorList>
            <person name="Du Z.-J."/>
            <person name="Ye Y.-Q."/>
        </authorList>
    </citation>
    <scope>NUCLEOTIDE SEQUENCE [LARGE SCALE GENOMIC DNA]</scope>
    <source>
        <strain evidence="3 4">DH-20</strain>
    </source>
</reference>
<feature type="signal peptide" evidence="2">
    <location>
        <begin position="1"/>
        <end position="22"/>
    </location>
</feature>
<feature type="chain" id="PRO_5047181871" evidence="2">
    <location>
        <begin position="23"/>
        <end position="216"/>
    </location>
</feature>
<sequence length="216" mass="23415">MIAGALRAVALLALGVPAVATAQGSASVGIVSPPLDPDRPLYFYSAPGPGEHPSTATPFDSVTFADGDHFVGIATAPPWFAPEGLKLDYDLLWMTAETLTRDWVEVVVNTMDPLPRTTPRTAWVSRADARFRTWSEFLLEVHSVETLDPESNPLRNTPNDAAPGTGSTAGLPLRALAIRGDWMRVEGADAQEVRLPTGWIRWRADGRLLVRFSLLS</sequence>